<name>A0A0Z8H9R9_STRSU</name>
<dbReference type="RefSeq" id="WP_044775713.1">
    <property type="nucleotide sequence ID" value="NZ_CEFG01000352.1"/>
</dbReference>
<evidence type="ECO:0000313" key="2">
    <source>
        <dbReference type="Proteomes" id="UP000073494"/>
    </source>
</evidence>
<sequence length="195" mass="22579">MEGYHGTTPQNAQAIIQTKEVKIKPFSIKSDVVIPPGQRLPNDLGQGLYLFLDNESLEFDGKKCAKQYAQKWKSDRNKTALIQFCFDETTLSILDFNQPENFKRFVKLRDKLYRKIEQSLTTFKETNSLRRANLDGIFIEYLIQYGLKIQVDGVVKDTYTPFYSSRSTLSNFPNGRELCLRNTDAINWEATKEVE</sequence>
<dbReference type="Proteomes" id="UP000073494">
    <property type="component" value="Unassembled WGS sequence"/>
</dbReference>
<dbReference type="AlphaFoldDB" id="A0A0Z8H9R9"/>
<reference evidence="1 2" key="1">
    <citation type="submission" date="2016-02" db="EMBL/GenBank/DDBJ databases">
        <authorList>
            <consortium name="Pathogen Informatics"/>
        </authorList>
    </citation>
    <scope>NUCLEOTIDE SEQUENCE [LARGE SCALE GENOMIC DNA]</scope>
    <source>
        <strain evidence="1 2">LSS54</strain>
    </source>
</reference>
<gene>
    <name evidence="1" type="ORF">ERS132416_01963</name>
</gene>
<accession>A0A0Z8H9R9</accession>
<organism evidence="1 2">
    <name type="scientific">Streptococcus suis</name>
    <dbReference type="NCBI Taxonomy" id="1307"/>
    <lineage>
        <taxon>Bacteria</taxon>
        <taxon>Bacillati</taxon>
        <taxon>Bacillota</taxon>
        <taxon>Bacilli</taxon>
        <taxon>Lactobacillales</taxon>
        <taxon>Streptococcaceae</taxon>
        <taxon>Streptococcus</taxon>
    </lineage>
</organism>
<proteinExistence type="predicted"/>
<dbReference type="EMBL" id="FIHD01000042">
    <property type="protein sequence ID" value="CYV12930.1"/>
    <property type="molecule type" value="Genomic_DNA"/>
</dbReference>
<evidence type="ECO:0000313" key="1">
    <source>
        <dbReference type="EMBL" id="CYV12930.1"/>
    </source>
</evidence>
<protein>
    <submittedName>
        <fullName evidence="1">Uncharacterized protein</fullName>
    </submittedName>
</protein>